<dbReference type="AlphaFoldDB" id="A0AAE0A9R4"/>
<dbReference type="InterPro" id="IPR025836">
    <property type="entry name" value="Zn_knuckle_CX2CX4HX4C"/>
</dbReference>
<dbReference type="Proteomes" id="UP001281410">
    <property type="component" value="Unassembled WGS sequence"/>
</dbReference>
<dbReference type="PROSITE" id="PS50158">
    <property type="entry name" value="ZF_CCHC"/>
    <property type="match status" value="1"/>
</dbReference>
<dbReference type="GO" id="GO:0008270">
    <property type="term" value="F:zinc ion binding"/>
    <property type="evidence" value="ECO:0007669"/>
    <property type="project" value="UniProtKB-KW"/>
</dbReference>
<reference evidence="4" key="1">
    <citation type="journal article" date="2023" name="Plant J.">
        <title>Genome sequences and population genomics provide insights into the demographic history, inbreeding, and mutation load of two 'living fossil' tree species of Dipteronia.</title>
        <authorList>
            <person name="Feng Y."/>
            <person name="Comes H.P."/>
            <person name="Chen J."/>
            <person name="Zhu S."/>
            <person name="Lu R."/>
            <person name="Zhang X."/>
            <person name="Li P."/>
            <person name="Qiu J."/>
            <person name="Olsen K.M."/>
            <person name="Qiu Y."/>
        </authorList>
    </citation>
    <scope>NUCLEOTIDE SEQUENCE</scope>
    <source>
        <strain evidence="4">NBL</strain>
    </source>
</reference>
<dbReference type="Pfam" id="PF14392">
    <property type="entry name" value="zf-CCHC_4"/>
    <property type="match status" value="1"/>
</dbReference>
<feature type="region of interest" description="Disordered" evidence="2">
    <location>
        <begin position="79"/>
        <end position="119"/>
    </location>
</feature>
<evidence type="ECO:0000256" key="1">
    <source>
        <dbReference type="PROSITE-ProRule" id="PRU00047"/>
    </source>
</evidence>
<sequence length="119" mass="13270">MKVKVLLDISKPLKRWLRLKLDKSDNIVVVALKYERLPEFCYACGRIGHGIKDCPDGEARKGALDGTPTRYGSWLKALMPDKSKPKPYQMGSGNSSDKDRPLDRLSGTLGRGLPSRLDL</sequence>
<protein>
    <recommendedName>
        <fullName evidence="3">CCHC-type domain-containing protein</fullName>
    </recommendedName>
</protein>
<evidence type="ECO:0000259" key="3">
    <source>
        <dbReference type="PROSITE" id="PS50158"/>
    </source>
</evidence>
<dbReference type="GO" id="GO:0003676">
    <property type="term" value="F:nucleic acid binding"/>
    <property type="evidence" value="ECO:0007669"/>
    <property type="project" value="InterPro"/>
</dbReference>
<gene>
    <name evidence="4" type="ORF">Dsin_020692</name>
</gene>
<organism evidence="4 5">
    <name type="scientific">Dipteronia sinensis</name>
    <dbReference type="NCBI Taxonomy" id="43782"/>
    <lineage>
        <taxon>Eukaryota</taxon>
        <taxon>Viridiplantae</taxon>
        <taxon>Streptophyta</taxon>
        <taxon>Embryophyta</taxon>
        <taxon>Tracheophyta</taxon>
        <taxon>Spermatophyta</taxon>
        <taxon>Magnoliopsida</taxon>
        <taxon>eudicotyledons</taxon>
        <taxon>Gunneridae</taxon>
        <taxon>Pentapetalae</taxon>
        <taxon>rosids</taxon>
        <taxon>malvids</taxon>
        <taxon>Sapindales</taxon>
        <taxon>Sapindaceae</taxon>
        <taxon>Hippocastanoideae</taxon>
        <taxon>Acereae</taxon>
        <taxon>Dipteronia</taxon>
    </lineage>
</organism>
<keyword evidence="1" id="KW-0863">Zinc-finger</keyword>
<comment type="caution">
    <text evidence="4">The sequence shown here is derived from an EMBL/GenBank/DDBJ whole genome shotgun (WGS) entry which is preliminary data.</text>
</comment>
<dbReference type="PANTHER" id="PTHR31286">
    <property type="entry name" value="GLYCINE-RICH CELL WALL STRUCTURAL PROTEIN 1.8-LIKE"/>
    <property type="match status" value="1"/>
</dbReference>
<accession>A0AAE0A9R4</accession>
<dbReference type="PANTHER" id="PTHR31286:SF167">
    <property type="entry name" value="OS09G0268800 PROTEIN"/>
    <property type="match status" value="1"/>
</dbReference>
<dbReference type="SUPFAM" id="SSF57756">
    <property type="entry name" value="Retrovirus zinc finger-like domains"/>
    <property type="match status" value="1"/>
</dbReference>
<evidence type="ECO:0000256" key="2">
    <source>
        <dbReference type="SAM" id="MobiDB-lite"/>
    </source>
</evidence>
<feature type="domain" description="CCHC-type" evidence="3">
    <location>
        <begin position="41"/>
        <end position="56"/>
    </location>
</feature>
<evidence type="ECO:0000313" key="5">
    <source>
        <dbReference type="Proteomes" id="UP001281410"/>
    </source>
</evidence>
<dbReference type="InterPro" id="IPR001878">
    <property type="entry name" value="Znf_CCHC"/>
</dbReference>
<proteinExistence type="predicted"/>
<dbReference type="EMBL" id="JANJYJ010000006">
    <property type="protein sequence ID" value="KAK3206646.1"/>
    <property type="molecule type" value="Genomic_DNA"/>
</dbReference>
<keyword evidence="1" id="KW-0862">Zinc</keyword>
<keyword evidence="5" id="KW-1185">Reference proteome</keyword>
<dbReference type="InterPro" id="IPR040256">
    <property type="entry name" value="At4g02000-like"/>
</dbReference>
<name>A0AAE0A9R4_9ROSI</name>
<keyword evidence="1" id="KW-0479">Metal-binding</keyword>
<evidence type="ECO:0000313" key="4">
    <source>
        <dbReference type="EMBL" id="KAK3206646.1"/>
    </source>
</evidence>
<dbReference type="InterPro" id="IPR036875">
    <property type="entry name" value="Znf_CCHC_sf"/>
</dbReference>